<dbReference type="OrthoDB" id="5985232at2759"/>
<evidence type="ECO:0000313" key="1">
    <source>
        <dbReference type="EnsemblMetazoa" id="XP_031777964"/>
    </source>
</evidence>
<proteinExistence type="predicted"/>
<dbReference type="InParanoid" id="A0A7M7PY84"/>
<dbReference type="KEGG" id="nvi:116416000"/>
<dbReference type="PANTHER" id="PTHR47331">
    <property type="entry name" value="PHD-TYPE DOMAIN-CONTAINING PROTEIN"/>
    <property type="match status" value="1"/>
</dbReference>
<dbReference type="GeneID" id="116416000"/>
<dbReference type="AlphaFoldDB" id="A0A7M7PY84"/>
<protein>
    <submittedName>
        <fullName evidence="1">Uncharacterized protein</fullName>
    </submittedName>
</protein>
<keyword evidence="2" id="KW-1185">Reference proteome</keyword>
<reference evidence="1" key="1">
    <citation type="submission" date="2021-01" db="UniProtKB">
        <authorList>
            <consortium name="EnsemblMetazoa"/>
        </authorList>
    </citation>
    <scope>IDENTIFICATION</scope>
</reference>
<dbReference type="PANTHER" id="PTHR47331:SF4">
    <property type="entry name" value="PEPTIDASE S1 DOMAIN-CONTAINING PROTEIN"/>
    <property type="match status" value="1"/>
</dbReference>
<dbReference type="GO" id="GO:0003676">
    <property type="term" value="F:nucleic acid binding"/>
    <property type="evidence" value="ECO:0007669"/>
    <property type="project" value="InterPro"/>
</dbReference>
<dbReference type="Gene3D" id="3.30.420.10">
    <property type="entry name" value="Ribonuclease H-like superfamily/Ribonuclease H"/>
    <property type="match status" value="1"/>
</dbReference>
<dbReference type="InterPro" id="IPR008042">
    <property type="entry name" value="Retrotrans_Pao"/>
</dbReference>
<dbReference type="RefSeq" id="XP_031777964.1">
    <property type="nucleotide sequence ID" value="XM_031922104.1"/>
</dbReference>
<dbReference type="Proteomes" id="UP000002358">
    <property type="component" value="Chromosome 1"/>
</dbReference>
<dbReference type="EnsemblMetazoa" id="XM_031922104">
    <property type="protein sequence ID" value="XP_031777964"/>
    <property type="gene ID" value="LOC116416000"/>
</dbReference>
<organism evidence="1 2">
    <name type="scientific">Nasonia vitripennis</name>
    <name type="common">Parasitic wasp</name>
    <dbReference type="NCBI Taxonomy" id="7425"/>
    <lineage>
        <taxon>Eukaryota</taxon>
        <taxon>Metazoa</taxon>
        <taxon>Ecdysozoa</taxon>
        <taxon>Arthropoda</taxon>
        <taxon>Hexapoda</taxon>
        <taxon>Insecta</taxon>
        <taxon>Pterygota</taxon>
        <taxon>Neoptera</taxon>
        <taxon>Endopterygota</taxon>
        <taxon>Hymenoptera</taxon>
        <taxon>Apocrita</taxon>
        <taxon>Proctotrupomorpha</taxon>
        <taxon>Chalcidoidea</taxon>
        <taxon>Pteromalidae</taxon>
        <taxon>Pteromalinae</taxon>
        <taxon>Nasonia</taxon>
    </lineage>
</organism>
<evidence type="ECO:0000313" key="2">
    <source>
        <dbReference type="Proteomes" id="UP000002358"/>
    </source>
</evidence>
<name>A0A7M7PY84_NASVI</name>
<sequence>MYVDDLLTDSDSLDDILKARDEIITVLKRGGFNIRQWASNHNHALDNLDEKVLSQAPGDETNTVLKTLGVTWASKRDELAIVVKLMDVPPNVTKRIILSEIAKIFNPIGLVGPVCLHAKWIMQECWKEKISWDESVPQNLFTLWMDFASQLSSLFSVSAPRHVVCVNPSRIEIDGFSDTSKKGYGTCLYARSTDRNGKITVRLVCSKSRVAPLKEQTIPRLELCGAVTLVRLLIETLPALEFSIDRIVLWFDSTIVLHWLRKSPQDLKLFEANRVREIQELVERASWRYVPTQHNPADALSRGQLPKEFLRNDTWFTGLLWLRHTEASWPANIVESTPV</sequence>
<accession>A0A7M7PY84</accession>
<dbReference type="Pfam" id="PF05380">
    <property type="entry name" value="Peptidase_A17"/>
    <property type="match status" value="1"/>
</dbReference>
<dbReference type="InterPro" id="IPR036397">
    <property type="entry name" value="RNaseH_sf"/>
</dbReference>